<feature type="domain" description="Peptidase M20 dimerisation" evidence="4">
    <location>
        <begin position="191"/>
        <end position="285"/>
    </location>
</feature>
<evidence type="ECO:0000256" key="2">
    <source>
        <dbReference type="ARBA" id="ARBA00022801"/>
    </source>
</evidence>
<dbReference type="PANTHER" id="PTHR11014:SF63">
    <property type="entry name" value="METALLOPEPTIDASE, PUTATIVE (AFU_ORTHOLOGUE AFUA_6G09600)-RELATED"/>
    <property type="match status" value="1"/>
</dbReference>
<feature type="binding site" evidence="3">
    <location>
        <position position="168"/>
    </location>
    <ligand>
        <name>Mn(2+)</name>
        <dbReference type="ChEBI" id="CHEBI:29035"/>
        <label>2</label>
    </ligand>
</feature>
<sequence length="396" mass="42561">MTQLPPDVSPYIGKLLQVRRELHADPELRFEEKRTSDRVAAWLQALGLPVHRGMGGTGVVATLRGKGRDADDPARALALRADMDALPVQELNQFAHASATPGRMHACGHDGHMAMLLGGATLLAKNPDFNGTVHFVFQPGEEGGAGARKMIEDGLFDRFPARAAFALHNWPALPAGEMGVRIGPIMASANRFEIRVTGRGGHAAQPHTTVDPIPVACAIVGQLQSLVSRTVDPLDSAVLTVGRIDGGTVENIIPNQAVIYGTTRTLRTDTHNALIEGMERISTHVAQAHRATAEFILKPGYPATVNHAAETTFMAKVMREVAGEGAVHDDVLPAMTSEDFAFMLERVPGAYGFIGNGTPGKPPVNLHNAAYDFNDDILGLGATFWDRLARRWFESA</sequence>
<dbReference type="GO" id="GO:0016787">
    <property type="term" value="F:hydrolase activity"/>
    <property type="evidence" value="ECO:0007669"/>
    <property type="project" value="UniProtKB-KW"/>
</dbReference>
<dbReference type="FunFam" id="3.30.70.360:FF:000014">
    <property type="entry name" value="N-acyl-L-amino acid amidohydrolase"/>
    <property type="match status" value="1"/>
</dbReference>
<gene>
    <name evidence="5" type="ORF">H8R02_21235</name>
</gene>
<comment type="caution">
    <text evidence="5">The sequence shown here is derived from an EMBL/GenBank/DDBJ whole genome shotgun (WGS) entry which is preliminary data.</text>
</comment>
<dbReference type="PIRSF" id="PIRSF005962">
    <property type="entry name" value="Pept_M20D_amidohydro"/>
    <property type="match status" value="1"/>
</dbReference>
<dbReference type="NCBIfam" id="TIGR01891">
    <property type="entry name" value="amidohydrolases"/>
    <property type="match status" value="1"/>
</dbReference>
<comment type="similarity">
    <text evidence="1">Belongs to the peptidase M20 family.</text>
</comment>
<keyword evidence="2" id="KW-0378">Hydrolase</keyword>
<evidence type="ECO:0000256" key="3">
    <source>
        <dbReference type="PIRSR" id="PIRSR005962-1"/>
    </source>
</evidence>
<dbReference type="Gene3D" id="3.40.630.10">
    <property type="entry name" value="Zn peptidases"/>
    <property type="match status" value="1"/>
</dbReference>
<protein>
    <submittedName>
        <fullName evidence="5">Amidohydrolase</fullName>
    </submittedName>
</protein>
<dbReference type="InterPro" id="IPR002933">
    <property type="entry name" value="Peptidase_M20"/>
</dbReference>
<proteinExistence type="inferred from homology"/>
<dbReference type="Proteomes" id="UP000596827">
    <property type="component" value="Unassembled WGS sequence"/>
</dbReference>
<feature type="binding site" evidence="3">
    <location>
        <position position="142"/>
    </location>
    <ligand>
        <name>Mn(2+)</name>
        <dbReference type="ChEBI" id="CHEBI:29035"/>
        <label>2</label>
    </ligand>
</feature>
<name>A0A923S4K1_9BURK</name>
<evidence type="ECO:0000313" key="6">
    <source>
        <dbReference type="Proteomes" id="UP000596827"/>
    </source>
</evidence>
<comment type="cofactor">
    <cofactor evidence="3">
        <name>Mn(2+)</name>
        <dbReference type="ChEBI" id="CHEBI:29035"/>
    </cofactor>
    <text evidence="3">The Mn(2+) ion enhances activity.</text>
</comment>
<evidence type="ECO:0000259" key="4">
    <source>
        <dbReference type="Pfam" id="PF07687"/>
    </source>
</evidence>
<dbReference type="SUPFAM" id="SSF53187">
    <property type="entry name" value="Zn-dependent exopeptidases"/>
    <property type="match status" value="1"/>
</dbReference>
<dbReference type="CDD" id="cd05666">
    <property type="entry name" value="M20_Acy1-like"/>
    <property type="match status" value="1"/>
</dbReference>
<dbReference type="Pfam" id="PF01546">
    <property type="entry name" value="Peptidase_M20"/>
    <property type="match status" value="1"/>
</dbReference>
<dbReference type="EMBL" id="JACORU010000008">
    <property type="protein sequence ID" value="MBC5767003.1"/>
    <property type="molecule type" value="Genomic_DNA"/>
</dbReference>
<dbReference type="InterPro" id="IPR011650">
    <property type="entry name" value="Peptidase_M20_dimer"/>
</dbReference>
<dbReference type="PANTHER" id="PTHR11014">
    <property type="entry name" value="PEPTIDASE M20 FAMILY MEMBER"/>
    <property type="match status" value="1"/>
</dbReference>
<organism evidence="5 6">
    <name type="scientific">Ramlibacter albus</name>
    <dbReference type="NCBI Taxonomy" id="2079448"/>
    <lineage>
        <taxon>Bacteria</taxon>
        <taxon>Pseudomonadati</taxon>
        <taxon>Pseudomonadota</taxon>
        <taxon>Betaproteobacteria</taxon>
        <taxon>Burkholderiales</taxon>
        <taxon>Comamonadaceae</taxon>
        <taxon>Ramlibacter</taxon>
    </lineage>
</organism>
<feature type="binding site" evidence="3">
    <location>
        <position position="107"/>
    </location>
    <ligand>
        <name>Mn(2+)</name>
        <dbReference type="ChEBI" id="CHEBI:29035"/>
        <label>2</label>
    </ligand>
</feature>
<keyword evidence="6" id="KW-1185">Reference proteome</keyword>
<dbReference type="InterPro" id="IPR017439">
    <property type="entry name" value="Amidohydrolase"/>
</dbReference>
<evidence type="ECO:0000256" key="1">
    <source>
        <dbReference type="ARBA" id="ARBA00006153"/>
    </source>
</evidence>
<dbReference type="RefSeq" id="WP_187083483.1">
    <property type="nucleotide sequence ID" value="NZ_JACORU010000008.1"/>
</dbReference>
<dbReference type="AlphaFoldDB" id="A0A923S4K1"/>
<feature type="binding site" evidence="3">
    <location>
        <position position="109"/>
    </location>
    <ligand>
        <name>Mn(2+)</name>
        <dbReference type="ChEBI" id="CHEBI:29035"/>
        <label>2</label>
    </ligand>
</feature>
<feature type="binding site" evidence="3">
    <location>
        <position position="367"/>
    </location>
    <ligand>
        <name>Mn(2+)</name>
        <dbReference type="ChEBI" id="CHEBI:29035"/>
        <label>2</label>
    </ligand>
</feature>
<accession>A0A923S4K1</accession>
<dbReference type="Gene3D" id="3.30.70.360">
    <property type="match status" value="1"/>
</dbReference>
<evidence type="ECO:0000313" key="5">
    <source>
        <dbReference type="EMBL" id="MBC5767003.1"/>
    </source>
</evidence>
<keyword evidence="3" id="KW-0479">Metal-binding</keyword>
<dbReference type="GO" id="GO:0046872">
    <property type="term" value="F:metal ion binding"/>
    <property type="evidence" value="ECO:0007669"/>
    <property type="project" value="UniProtKB-KW"/>
</dbReference>
<reference evidence="5" key="1">
    <citation type="submission" date="2020-08" db="EMBL/GenBank/DDBJ databases">
        <title>Ramlibacter sp. GTP1 16S ribosomal RNA gene genome sequencing and assembly.</title>
        <authorList>
            <person name="Kang M."/>
        </authorList>
    </citation>
    <scope>NUCLEOTIDE SEQUENCE</scope>
    <source>
        <strain evidence="5">GTP1</strain>
    </source>
</reference>
<dbReference type="InterPro" id="IPR036264">
    <property type="entry name" value="Bact_exopeptidase_dim_dom"/>
</dbReference>
<keyword evidence="3" id="KW-0464">Manganese</keyword>
<dbReference type="SUPFAM" id="SSF55031">
    <property type="entry name" value="Bacterial exopeptidase dimerisation domain"/>
    <property type="match status" value="1"/>
</dbReference>
<dbReference type="Pfam" id="PF07687">
    <property type="entry name" value="M20_dimer"/>
    <property type="match status" value="1"/>
</dbReference>